<dbReference type="RefSeq" id="WP_289414357.1">
    <property type="nucleotide sequence ID" value="NZ_JAQIBD010000004.1"/>
</dbReference>
<keyword evidence="1" id="KW-0472">Membrane</keyword>
<dbReference type="SUPFAM" id="SSF55073">
    <property type="entry name" value="Nucleotide cyclase"/>
    <property type="match status" value="1"/>
</dbReference>
<dbReference type="PANTHER" id="PTHR46663:SF2">
    <property type="entry name" value="GGDEF DOMAIN-CONTAINING PROTEIN"/>
    <property type="match status" value="1"/>
</dbReference>
<feature type="transmembrane region" description="Helical" evidence="1">
    <location>
        <begin position="78"/>
        <end position="95"/>
    </location>
</feature>
<evidence type="ECO:0000313" key="3">
    <source>
        <dbReference type="EMBL" id="MDM5272537.1"/>
    </source>
</evidence>
<dbReference type="Pfam" id="PF00990">
    <property type="entry name" value="GGDEF"/>
    <property type="match status" value="1"/>
</dbReference>
<reference evidence="3" key="1">
    <citation type="submission" date="2023-01" db="EMBL/GenBank/DDBJ databases">
        <title>Sulfurovum sp. zt1-1 genome assembly.</title>
        <authorList>
            <person name="Wang J."/>
        </authorList>
    </citation>
    <scope>NUCLEOTIDE SEQUENCE</scope>
    <source>
        <strain evidence="3">Zt1-1</strain>
    </source>
</reference>
<protein>
    <submittedName>
        <fullName evidence="3">GGDEF domain-containing protein</fullName>
    </submittedName>
</protein>
<dbReference type="Proteomes" id="UP001169069">
    <property type="component" value="Unassembled WGS sequence"/>
</dbReference>
<accession>A0ABT7R0A3</accession>
<feature type="domain" description="GGDEF" evidence="2">
    <location>
        <begin position="215"/>
        <end position="345"/>
    </location>
</feature>
<keyword evidence="1" id="KW-1133">Transmembrane helix</keyword>
<dbReference type="CDD" id="cd01949">
    <property type="entry name" value="GGDEF"/>
    <property type="match status" value="1"/>
</dbReference>
<keyword evidence="1" id="KW-0812">Transmembrane</keyword>
<dbReference type="Gene3D" id="3.30.70.270">
    <property type="match status" value="1"/>
</dbReference>
<feature type="transmembrane region" description="Helical" evidence="1">
    <location>
        <begin position="20"/>
        <end position="38"/>
    </location>
</feature>
<feature type="transmembrane region" description="Helical" evidence="1">
    <location>
        <begin position="149"/>
        <end position="169"/>
    </location>
</feature>
<evidence type="ECO:0000313" key="4">
    <source>
        <dbReference type="Proteomes" id="UP001169069"/>
    </source>
</evidence>
<feature type="transmembrane region" description="Helical" evidence="1">
    <location>
        <begin position="126"/>
        <end position="143"/>
    </location>
</feature>
<dbReference type="EMBL" id="JAQIBD010000004">
    <property type="protein sequence ID" value="MDM5272537.1"/>
    <property type="molecule type" value="Genomic_DNA"/>
</dbReference>
<name>A0ABT7R0A3_9BACT</name>
<evidence type="ECO:0000256" key="1">
    <source>
        <dbReference type="SAM" id="Phobius"/>
    </source>
</evidence>
<dbReference type="InterPro" id="IPR000160">
    <property type="entry name" value="GGDEF_dom"/>
</dbReference>
<proteinExistence type="predicted"/>
<sequence>MITKNIYYQVEKKYAGTRLAVIGVLTFLSFLLFGQIGSDVVKEMFMISIMLGGLFLFSLLHYAFLVRYPQRAIAIRKSVVVLLDVAVLTMLVMMFEQYGIYFLPFYVWLVMLSGSSFGIVYFYTSIIGAALSWVTLLLYSTYWKDHYDILIAFAMTTFLVPLFYLKYIVQMHAKNEELTEVLSTTAQDARHDELTGVANRKVYKEEIRSAIKSREFFALMFIDLNKFKVINDTHGHHIGDEVLKEVVRRLTNYLGEQDFLARLGGDEFVIITRRKKVFLAKFVEKLEQAVIGKFEFEGITVPIELSIGISTFPDDNRSEMMLSKFADEAMYIAKKSPNVYHMFYEDLTEEQKSISN</sequence>
<evidence type="ECO:0000259" key="2">
    <source>
        <dbReference type="PROSITE" id="PS50887"/>
    </source>
</evidence>
<dbReference type="InterPro" id="IPR052163">
    <property type="entry name" value="DGC-Regulatory_Protein"/>
</dbReference>
<dbReference type="PANTHER" id="PTHR46663">
    <property type="entry name" value="DIGUANYLATE CYCLASE DGCT-RELATED"/>
    <property type="match status" value="1"/>
</dbReference>
<comment type="caution">
    <text evidence="3">The sequence shown here is derived from an EMBL/GenBank/DDBJ whole genome shotgun (WGS) entry which is preliminary data.</text>
</comment>
<dbReference type="InterPro" id="IPR029787">
    <property type="entry name" value="Nucleotide_cyclase"/>
</dbReference>
<dbReference type="PROSITE" id="PS50887">
    <property type="entry name" value="GGDEF"/>
    <property type="match status" value="1"/>
</dbReference>
<gene>
    <name evidence="3" type="ORF">PGH07_10150</name>
</gene>
<keyword evidence="4" id="KW-1185">Reference proteome</keyword>
<dbReference type="InterPro" id="IPR043128">
    <property type="entry name" value="Rev_trsase/Diguanyl_cyclase"/>
</dbReference>
<dbReference type="NCBIfam" id="TIGR00254">
    <property type="entry name" value="GGDEF"/>
    <property type="match status" value="1"/>
</dbReference>
<dbReference type="SMART" id="SM00267">
    <property type="entry name" value="GGDEF"/>
    <property type="match status" value="1"/>
</dbReference>
<feature type="transmembrane region" description="Helical" evidence="1">
    <location>
        <begin position="44"/>
        <end position="66"/>
    </location>
</feature>
<organism evidence="3 4">
    <name type="scientific">Sulfurovum zhangzhouensis</name>
    <dbReference type="NCBI Taxonomy" id="3019067"/>
    <lineage>
        <taxon>Bacteria</taxon>
        <taxon>Pseudomonadati</taxon>
        <taxon>Campylobacterota</taxon>
        <taxon>Epsilonproteobacteria</taxon>
        <taxon>Campylobacterales</taxon>
        <taxon>Sulfurovaceae</taxon>
        <taxon>Sulfurovum</taxon>
    </lineage>
</organism>